<reference evidence="2" key="1">
    <citation type="journal article" date="2019" name="Int. J. Syst. Evol. Microbiol.">
        <title>The Global Catalogue of Microorganisms (GCM) 10K type strain sequencing project: providing services to taxonomists for standard genome sequencing and annotation.</title>
        <authorList>
            <consortium name="The Broad Institute Genomics Platform"/>
            <consortium name="The Broad Institute Genome Sequencing Center for Infectious Disease"/>
            <person name="Wu L."/>
            <person name="Ma J."/>
        </authorList>
    </citation>
    <scope>NUCLEOTIDE SEQUENCE [LARGE SCALE GENOMIC DNA]</scope>
    <source>
        <strain evidence="2">CCUG 63830</strain>
    </source>
</reference>
<evidence type="ECO:0000313" key="2">
    <source>
        <dbReference type="Proteomes" id="UP001596317"/>
    </source>
</evidence>
<dbReference type="RefSeq" id="WP_224604362.1">
    <property type="nucleotide sequence ID" value="NZ_JAIQXV010000001.1"/>
</dbReference>
<comment type="caution">
    <text evidence="1">The sequence shown here is derived from an EMBL/GenBank/DDBJ whole genome shotgun (WGS) entry which is preliminary data.</text>
</comment>
<keyword evidence="2" id="KW-1185">Reference proteome</keyword>
<accession>A0ABW1ZFU2</accession>
<proteinExistence type="predicted"/>
<gene>
    <name evidence="1" type="ORF">ACFP90_02635</name>
</gene>
<dbReference type="Proteomes" id="UP001596317">
    <property type="component" value="Unassembled WGS sequence"/>
</dbReference>
<name>A0ABW1ZFU2_9DEIO</name>
<evidence type="ECO:0000313" key="1">
    <source>
        <dbReference type="EMBL" id="MFC6659390.1"/>
    </source>
</evidence>
<dbReference type="EMBL" id="JBHSWB010000001">
    <property type="protein sequence ID" value="MFC6659390.1"/>
    <property type="molecule type" value="Genomic_DNA"/>
</dbReference>
<organism evidence="1 2">
    <name type="scientific">Deinococcus multiflagellatus</name>
    <dbReference type="NCBI Taxonomy" id="1656887"/>
    <lineage>
        <taxon>Bacteria</taxon>
        <taxon>Thermotogati</taxon>
        <taxon>Deinococcota</taxon>
        <taxon>Deinococci</taxon>
        <taxon>Deinococcales</taxon>
        <taxon>Deinococcaceae</taxon>
        <taxon>Deinococcus</taxon>
    </lineage>
</organism>
<protein>
    <submittedName>
        <fullName evidence="1">Uncharacterized protein</fullName>
    </submittedName>
</protein>
<sequence>MTKIEVTAQNIEDVRDQIKGNDLRDSVAVGQTVEILRHTPNQSGCTVIFNDDRAGIFQGGDSLWGDLDSDRNVRLDTGELLTLEGELVEE</sequence>